<evidence type="ECO:0000256" key="14">
    <source>
        <dbReference type="ARBA" id="ARBA00039007"/>
    </source>
</evidence>
<evidence type="ECO:0000313" key="17">
    <source>
        <dbReference type="Proteomes" id="UP001412067"/>
    </source>
</evidence>
<evidence type="ECO:0000256" key="15">
    <source>
        <dbReference type="ARBA" id="ARBA00048369"/>
    </source>
</evidence>
<evidence type="ECO:0000256" key="9">
    <source>
        <dbReference type="ARBA" id="ARBA00022964"/>
    </source>
</evidence>
<evidence type="ECO:0000256" key="10">
    <source>
        <dbReference type="ARBA" id="ARBA00023002"/>
    </source>
</evidence>
<evidence type="ECO:0000256" key="11">
    <source>
        <dbReference type="ARBA" id="ARBA00023004"/>
    </source>
</evidence>
<evidence type="ECO:0000256" key="12">
    <source>
        <dbReference type="ARBA" id="ARBA00035929"/>
    </source>
</evidence>
<keyword evidence="17" id="KW-1185">Reference proteome</keyword>
<evidence type="ECO:0000256" key="7">
    <source>
        <dbReference type="ARBA" id="ARBA00022865"/>
    </source>
</evidence>
<keyword evidence="8" id="KW-0809">Transit peptide</keyword>
<sequence>MAERGTLADGVGWCKVADIGEMKSPRFRESTGFAKVDLATGEMQKFVYGDGKYDSEPYFVPAAEEGGEEDEGYVLAFVHDKIAGSSELIIVNASGMEVEAAVQLSTRVPYGFHGTFVSAGNLEFQAEIGTRKRKLPEGL</sequence>
<dbReference type="Proteomes" id="UP001412067">
    <property type="component" value="Unassembled WGS sequence"/>
</dbReference>
<reference evidence="16 17" key="1">
    <citation type="journal article" date="2022" name="Nat. Plants">
        <title>Genomes of leafy and leafless Platanthera orchids illuminate the evolution of mycoheterotrophy.</title>
        <authorList>
            <person name="Li M.H."/>
            <person name="Liu K.W."/>
            <person name="Li Z."/>
            <person name="Lu H.C."/>
            <person name="Ye Q.L."/>
            <person name="Zhang D."/>
            <person name="Wang J.Y."/>
            <person name="Li Y.F."/>
            <person name="Zhong Z.M."/>
            <person name="Liu X."/>
            <person name="Yu X."/>
            <person name="Liu D.K."/>
            <person name="Tu X.D."/>
            <person name="Liu B."/>
            <person name="Hao Y."/>
            <person name="Liao X.Y."/>
            <person name="Jiang Y.T."/>
            <person name="Sun W.H."/>
            <person name="Chen J."/>
            <person name="Chen Y.Q."/>
            <person name="Ai Y."/>
            <person name="Zhai J.W."/>
            <person name="Wu S.S."/>
            <person name="Zhou Z."/>
            <person name="Hsiao Y.Y."/>
            <person name="Wu W.L."/>
            <person name="Chen Y.Y."/>
            <person name="Lin Y.F."/>
            <person name="Hsu J.L."/>
            <person name="Li C.Y."/>
            <person name="Wang Z.W."/>
            <person name="Zhao X."/>
            <person name="Zhong W.Y."/>
            <person name="Ma X.K."/>
            <person name="Ma L."/>
            <person name="Huang J."/>
            <person name="Chen G.Z."/>
            <person name="Huang M.Z."/>
            <person name="Huang L."/>
            <person name="Peng D.H."/>
            <person name="Luo Y.B."/>
            <person name="Zou S.Q."/>
            <person name="Chen S.P."/>
            <person name="Lan S."/>
            <person name="Tsai W.C."/>
            <person name="Van de Peer Y."/>
            <person name="Liu Z.J."/>
        </authorList>
    </citation>
    <scope>NUCLEOTIDE SEQUENCE [LARGE SCALE GENOMIC DNA]</scope>
    <source>
        <strain evidence="16">Lor288</strain>
    </source>
</reference>
<keyword evidence="4" id="KW-0150">Chloroplast</keyword>
<gene>
    <name evidence="16" type="ORF">KSP40_PGU017748</name>
</gene>
<proteinExistence type="inferred from homology"/>
<comment type="subcellular location">
    <subcellularLocation>
        <location evidence="2">Plastid</location>
        <location evidence="2">Chloroplast</location>
    </subcellularLocation>
</comment>
<evidence type="ECO:0000256" key="3">
    <source>
        <dbReference type="ARBA" id="ARBA00006787"/>
    </source>
</evidence>
<comment type="catalytic activity">
    <reaction evidence="15">
        <text>a 9-cis-epoxycarotenoid + O2 = a 12'-apo-carotenal + 2-cis,4-trans-xanthoxin</text>
        <dbReference type="Rhea" id="RHEA:23328"/>
        <dbReference type="ChEBI" id="CHEBI:15379"/>
        <dbReference type="ChEBI" id="CHEBI:32304"/>
        <dbReference type="ChEBI" id="CHEBI:51972"/>
        <dbReference type="ChEBI" id="CHEBI:51973"/>
        <dbReference type="EC" id="1.13.11.51"/>
    </reaction>
</comment>
<evidence type="ECO:0000256" key="8">
    <source>
        <dbReference type="ARBA" id="ARBA00022946"/>
    </source>
</evidence>
<protein>
    <recommendedName>
        <fullName evidence="14">9-cis-epoxycarotenoid dioxygenase</fullName>
        <ecNumber evidence="14">1.13.11.51</ecNumber>
    </recommendedName>
</protein>
<keyword evidence="5" id="KW-0934">Plastid</keyword>
<keyword evidence="6" id="KW-0479">Metal-binding</keyword>
<comment type="similarity">
    <text evidence="3">Belongs to the carotenoid oxygenase family.</text>
</comment>
<name>A0ABR2M1Y9_9ASPA</name>
<accession>A0ABR2M1Y9</accession>
<evidence type="ECO:0000256" key="13">
    <source>
        <dbReference type="ARBA" id="ARBA00036784"/>
    </source>
</evidence>
<keyword evidence="10" id="KW-0560">Oxidoreductase</keyword>
<dbReference type="InterPro" id="IPR004294">
    <property type="entry name" value="Carotenoid_Oase"/>
</dbReference>
<keyword evidence="9" id="KW-0223">Dioxygenase</keyword>
<evidence type="ECO:0000313" key="16">
    <source>
        <dbReference type="EMBL" id="KAK8956347.1"/>
    </source>
</evidence>
<comment type="catalytic activity">
    <reaction evidence="12">
        <text>9-cis-violaxanthin + O2 = (3S,5R,6S)-5,6-epoxy-3-hydroxy-5,6-dihydro-12'-apo-beta-caroten-12'-al + 2-cis,4-trans-xanthoxin</text>
        <dbReference type="Rhea" id="RHEA:16541"/>
        <dbReference type="ChEBI" id="CHEBI:15379"/>
        <dbReference type="ChEBI" id="CHEBI:32304"/>
        <dbReference type="ChEBI" id="CHEBI:34597"/>
        <dbReference type="ChEBI" id="CHEBI:35305"/>
        <dbReference type="EC" id="1.13.11.51"/>
    </reaction>
</comment>
<comment type="caution">
    <text evidence="16">The sequence shown here is derived from an EMBL/GenBank/DDBJ whole genome shotgun (WGS) entry which is preliminary data.</text>
</comment>
<evidence type="ECO:0000256" key="1">
    <source>
        <dbReference type="ARBA" id="ARBA00001954"/>
    </source>
</evidence>
<organism evidence="16 17">
    <name type="scientific">Platanthera guangdongensis</name>
    <dbReference type="NCBI Taxonomy" id="2320717"/>
    <lineage>
        <taxon>Eukaryota</taxon>
        <taxon>Viridiplantae</taxon>
        <taxon>Streptophyta</taxon>
        <taxon>Embryophyta</taxon>
        <taxon>Tracheophyta</taxon>
        <taxon>Spermatophyta</taxon>
        <taxon>Magnoliopsida</taxon>
        <taxon>Liliopsida</taxon>
        <taxon>Asparagales</taxon>
        <taxon>Orchidaceae</taxon>
        <taxon>Orchidoideae</taxon>
        <taxon>Orchideae</taxon>
        <taxon>Orchidinae</taxon>
        <taxon>Platanthera</taxon>
    </lineage>
</organism>
<keyword evidence="7" id="KW-0937">Abscisic acid biosynthesis</keyword>
<evidence type="ECO:0000256" key="5">
    <source>
        <dbReference type="ARBA" id="ARBA00022640"/>
    </source>
</evidence>
<evidence type="ECO:0000256" key="2">
    <source>
        <dbReference type="ARBA" id="ARBA00004229"/>
    </source>
</evidence>
<dbReference type="EMBL" id="JBBWWR010000013">
    <property type="protein sequence ID" value="KAK8956347.1"/>
    <property type="molecule type" value="Genomic_DNA"/>
</dbReference>
<dbReference type="Pfam" id="PF03055">
    <property type="entry name" value="RPE65"/>
    <property type="match status" value="1"/>
</dbReference>
<comment type="cofactor">
    <cofactor evidence="1">
        <name>Fe(2+)</name>
        <dbReference type="ChEBI" id="CHEBI:29033"/>
    </cofactor>
</comment>
<evidence type="ECO:0000256" key="6">
    <source>
        <dbReference type="ARBA" id="ARBA00022723"/>
    </source>
</evidence>
<dbReference type="PANTHER" id="PTHR10543:SF26">
    <property type="entry name" value="9-CIS-EPOXYCAROTENOID DIOXYGENASE NCED3, CHLOROPLASTIC"/>
    <property type="match status" value="1"/>
</dbReference>
<dbReference type="PANTHER" id="PTHR10543">
    <property type="entry name" value="BETA-CAROTENE DIOXYGENASE"/>
    <property type="match status" value="1"/>
</dbReference>
<keyword evidence="11" id="KW-0408">Iron</keyword>
<dbReference type="EC" id="1.13.11.51" evidence="14"/>
<evidence type="ECO:0000256" key="4">
    <source>
        <dbReference type="ARBA" id="ARBA00022528"/>
    </source>
</evidence>
<comment type="catalytic activity">
    <reaction evidence="13">
        <text>9'-cis-neoxanthin + O2 = (3S,5R,6R)-3,5-dihydroxy-6,7-didehydro-5,6-dihydro-12'-apo-beta-caroten-12'-al + 2-cis,4-trans-xanthoxin</text>
        <dbReference type="Rhea" id="RHEA:19677"/>
        <dbReference type="ChEBI" id="CHEBI:15379"/>
        <dbReference type="ChEBI" id="CHEBI:32304"/>
        <dbReference type="ChEBI" id="CHEBI:34596"/>
        <dbReference type="ChEBI" id="CHEBI:35306"/>
        <dbReference type="EC" id="1.13.11.51"/>
    </reaction>
</comment>